<evidence type="ECO:0000313" key="1">
    <source>
        <dbReference type="EMBL" id="KKK67085.1"/>
    </source>
</evidence>
<comment type="caution">
    <text evidence="1">The sequence shown here is derived from an EMBL/GenBank/DDBJ whole genome shotgun (WGS) entry which is preliminary data.</text>
</comment>
<gene>
    <name evidence="1" type="ORF">LCGC14_2957600</name>
</gene>
<organism evidence="1">
    <name type="scientific">marine sediment metagenome</name>
    <dbReference type="NCBI Taxonomy" id="412755"/>
    <lineage>
        <taxon>unclassified sequences</taxon>
        <taxon>metagenomes</taxon>
        <taxon>ecological metagenomes</taxon>
    </lineage>
</organism>
<protein>
    <submittedName>
        <fullName evidence="1">Uncharacterized protein</fullName>
    </submittedName>
</protein>
<name>A0A0F8Y0K1_9ZZZZ</name>
<dbReference type="AlphaFoldDB" id="A0A0F8Y0K1"/>
<dbReference type="EMBL" id="LAZR01059777">
    <property type="protein sequence ID" value="KKK67085.1"/>
    <property type="molecule type" value="Genomic_DNA"/>
</dbReference>
<proteinExistence type="predicted"/>
<accession>A0A0F8Y0K1</accession>
<sequence length="50" mass="5750">MQQPKDIEDVIGEYIPTFLIILPSRQTKRPIGFMADIDTKVWKNAEGSEE</sequence>
<reference evidence="1" key="1">
    <citation type="journal article" date="2015" name="Nature">
        <title>Complex archaea that bridge the gap between prokaryotes and eukaryotes.</title>
        <authorList>
            <person name="Spang A."/>
            <person name="Saw J.H."/>
            <person name="Jorgensen S.L."/>
            <person name="Zaremba-Niedzwiedzka K."/>
            <person name="Martijn J."/>
            <person name="Lind A.E."/>
            <person name="van Eijk R."/>
            <person name="Schleper C."/>
            <person name="Guy L."/>
            <person name="Ettema T.J."/>
        </authorList>
    </citation>
    <scope>NUCLEOTIDE SEQUENCE</scope>
</reference>